<evidence type="ECO:0000313" key="3">
    <source>
        <dbReference type="Proteomes" id="UP000270185"/>
    </source>
</evidence>
<protein>
    <recommendedName>
        <fullName evidence="4">DUF1360 domain-containing protein</fullName>
    </recommendedName>
</protein>
<reference evidence="3" key="1">
    <citation type="submission" date="2018-11" db="EMBL/GenBank/DDBJ databases">
        <title>Proposal to divide the Flavobacteriaceae and reorganize its genera based on Amino Acid Identity values calculated from whole genome sequences.</title>
        <authorList>
            <person name="Nicholson A.C."/>
            <person name="Gulvik C.A."/>
            <person name="Whitney A.M."/>
            <person name="Humrighouse B.W."/>
            <person name="Bell M."/>
            <person name="Holmes B."/>
            <person name="Steigerwalt A.G."/>
            <person name="Villarma A."/>
            <person name="Sheth M."/>
            <person name="Batra D."/>
            <person name="Pryor J."/>
            <person name="Bernardet J.-F."/>
            <person name="Hugo C."/>
            <person name="Kampfer P."/>
            <person name="Newman J.D."/>
            <person name="McQuiston J.R."/>
        </authorList>
    </citation>
    <scope>NUCLEOTIDE SEQUENCE [LARGE SCALE GENOMIC DNA]</scope>
    <source>
        <strain evidence="3">G0081</strain>
    </source>
</reference>
<dbReference type="AlphaFoldDB" id="A0A3G8XEY2"/>
<proteinExistence type="predicted"/>
<feature type="transmembrane region" description="Helical" evidence="1">
    <location>
        <begin position="85"/>
        <end position="107"/>
    </location>
</feature>
<evidence type="ECO:0000256" key="1">
    <source>
        <dbReference type="SAM" id="Phobius"/>
    </source>
</evidence>
<name>A0A3G8XEY2_9FLAO</name>
<organism evidence="2 3">
    <name type="scientific">Kaistella carnis</name>
    <dbReference type="NCBI Taxonomy" id="1241979"/>
    <lineage>
        <taxon>Bacteria</taxon>
        <taxon>Pseudomonadati</taxon>
        <taxon>Bacteroidota</taxon>
        <taxon>Flavobacteriia</taxon>
        <taxon>Flavobacteriales</taxon>
        <taxon>Weeksellaceae</taxon>
        <taxon>Chryseobacterium group</taxon>
        <taxon>Kaistella</taxon>
    </lineage>
</organism>
<evidence type="ECO:0000313" key="2">
    <source>
        <dbReference type="EMBL" id="AZI31719.1"/>
    </source>
</evidence>
<dbReference type="OrthoDB" id="1375524at2"/>
<keyword evidence="3" id="KW-1185">Reference proteome</keyword>
<sequence>MELQVQMLYLFVLAIPIACVAWTVTHEEVFKEPRTYCATKSEKSQSLLVRKFYYLFTCEYCFSHYVTAVFLIITKYRIFFEDWRGYLISFFALVFIANFYMTIFGLLRQNLKAEKIEAKLKDNEWHEVKEEIEAKAKDK</sequence>
<keyword evidence="1" id="KW-0812">Transmembrane</keyword>
<dbReference type="KEGG" id="ccas:EIB73_00385"/>
<gene>
    <name evidence="2" type="ORF">EIB73_00385</name>
</gene>
<keyword evidence="1" id="KW-0472">Membrane</keyword>
<feature type="transmembrane region" description="Helical" evidence="1">
    <location>
        <begin position="52"/>
        <end position="73"/>
    </location>
</feature>
<evidence type="ECO:0008006" key="4">
    <source>
        <dbReference type="Google" id="ProtNLM"/>
    </source>
</evidence>
<accession>A0A3G8XEY2</accession>
<feature type="transmembrane region" description="Helical" evidence="1">
    <location>
        <begin position="6"/>
        <end position="24"/>
    </location>
</feature>
<dbReference type="RefSeq" id="WP_125021545.1">
    <property type="nucleotide sequence ID" value="NZ_CP034159.1"/>
</dbReference>
<dbReference type="EMBL" id="CP034159">
    <property type="protein sequence ID" value="AZI31719.1"/>
    <property type="molecule type" value="Genomic_DNA"/>
</dbReference>
<keyword evidence="1" id="KW-1133">Transmembrane helix</keyword>
<dbReference type="Proteomes" id="UP000270185">
    <property type="component" value="Chromosome"/>
</dbReference>